<dbReference type="EMBL" id="BLKM01000514">
    <property type="protein sequence ID" value="GFG34951.1"/>
    <property type="molecule type" value="Genomic_DNA"/>
</dbReference>
<evidence type="ECO:0000259" key="2">
    <source>
        <dbReference type="PROSITE" id="PS50181"/>
    </source>
</evidence>
<dbReference type="PROSITE" id="PS50181">
    <property type="entry name" value="FBOX"/>
    <property type="match status" value="1"/>
</dbReference>
<dbReference type="InterPro" id="IPR015915">
    <property type="entry name" value="Kelch-typ_b-propeller"/>
</dbReference>
<feature type="region of interest" description="Disordered" evidence="1">
    <location>
        <begin position="557"/>
        <end position="584"/>
    </location>
</feature>
<sequence>MLGKNQTQNQNTAAMIHILTQQCQKFRCLEKWWCKGLWCRLKRRDKYLNQVDMNSHTPTGSFIRFESTVADLPDEVLEYILSLISPYKDLQECALVCRRWHRSVKNVIRHAQKNLNRAISDFSIRWENITPPEMAPSITKRYSHSACRYENSMYVFGGCTSTSTTFNDLWRLDLNKRQWIRPLTMGTYPSPKACASIVCYKDALILFGGWTHPSPYPLHQAWRLFNELHMYGIVSNRWTCLYTPTSPPAMAGHSVTVQGDLMVVFGGLQNTNALLGQYGSSNDVWCFNLENHTWNKQATTEVKPHSRYGQSQMSLDDRNILIMGGCGGPNMVFSDVWLLSMTNPVWTWREVAVRNPQWGATHMWCHPACKVGQQVVIFSRNPVSSAPTFTYNTQWHTPPQLRINIANVWVPPREEELPADPVNRRVSQSLVQPGPSRDVNVNGRRGILSPRPLSAESGLQAGTSTSSSSGEESDSDIAGPSGSQPSPEHMPCINGQGRINLPKPLIMSLYSDPENARPSSLGMAAFRDPSSALKSNASRNRQRQLESLRRMEERIRSLSKTGSGSNIPAAYNPNTNTVPSASPSKSQAAARNVMTMFVLDISHVLSDDCYTEWLPQKTSKALNGEPEEKILYTLIAGKGELIMFGGIQKDATSITSQAQLSSSVTNTVSNSLHFVTAPRNVI</sequence>
<protein>
    <recommendedName>
        <fullName evidence="2">F-box domain-containing protein</fullName>
    </recommendedName>
</protein>
<dbReference type="InterPro" id="IPR052821">
    <property type="entry name" value="F-box_only_SRC"/>
</dbReference>
<dbReference type="Pfam" id="PF12937">
    <property type="entry name" value="F-box-like"/>
    <property type="match status" value="1"/>
</dbReference>
<dbReference type="PANTHER" id="PTHR46432">
    <property type="entry name" value="F-BOX ONLY PROTEIN 42"/>
    <property type="match status" value="1"/>
</dbReference>
<evidence type="ECO:0000313" key="3">
    <source>
        <dbReference type="EMBL" id="GFG34951.1"/>
    </source>
</evidence>
<name>A0A6L2PQQ5_COPFO</name>
<dbReference type="InParanoid" id="A0A6L2PQQ5"/>
<dbReference type="FunCoup" id="A0A6L2PQQ5">
    <property type="interactions" value="311"/>
</dbReference>
<evidence type="ECO:0000256" key="1">
    <source>
        <dbReference type="SAM" id="MobiDB-lite"/>
    </source>
</evidence>
<feature type="region of interest" description="Disordered" evidence="1">
    <location>
        <begin position="419"/>
        <end position="498"/>
    </location>
</feature>
<dbReference type="SUPFAM" id="SSF117281">
    <property type="entry name" value="Kelch motif"/>
    <property type="match status" value="1"/>
</dbReference>
<proteinExistence type="predicted"/>
<dbReference type="Gene3D" id="1.20.1280.50">
    <property type="match status" value="1"/>
</dbReference>
<feature type="domain" description="F-box" evidence="2">
    <location>
        <begin position="66"/>
        <end position="115"/>
    </location>
</feature>
<evidence type="ECO:0000313" key="4">
    <source>
        <dbReference type="Proteomes" id="UP000502823"/>
    </source>
</evidence>
<dbReference type="Proteomes" id="UP000502823">
    <property type="component" value="Unassembled WGS sequence"/>
</dbReference>
<comment type="caution">
    <text evidence="3">The sequence shown here is derived from an EMBL/GenBank/DDBJ whole genome shotgun (WGS) entry which is preliminary data.</text>
</comment>
<keyword evidence="4" id="KW-1185">Reference proteome</keyword>
<dbReference type="GO" id="GO:0019005">
    <property type="term" value="C:SCF ubiquitin ligase complex"/>
    <property type="evidence" value="ECO:0007669"/>
    <property type="project" value="TreeGrafter"/>
</dbReference>
<dbReference type="GO" id="GO:1990756">
    <property type="term" value="F:ubiquitin-like ligase-substrate adaptor activity"/>
    <property type="evidence" value="ECO:0007669"/>
    <property type="project" value="TreeGrafter"/>
</dbReference>
<dbReference type="InterPro" id="IPR036047">
    <property type="entry name" value="F-box-like_dom_sf"/>
</dbReference>
<dbReference type="AlphaFoldDB" id="A0A6L2PQQ5"/>
<dbReference type="Pfam" id="PF13415">
    <property type="entry name" value="Beta-prop_FBX42"/>
    <property type="match status" value="1"/>
</dbReference>
<reference evidence="4" key="1">
    <citation type="submission" date="2020-01" db="EMBL/GenBank/DDBJ databases">
        <title>Draft genome sequence of the Termite Coptotermes fromosanus.</title>
        <authorList>
            <person name="Itakura S."/>
            <person name="Yosikawa Y."/>
            <person name="Umezawa K."/>
        </authorList>
    </citation>
    <scope>NUCLEOTIDE SEQUENCE [LARGE SCALE GENOMIC DNA]</scope>
</reference>
<dbReference type="PANTHER" id="PTHR46432:SF1">
    <property type="entry name" value="F-BOX ONLY PROTEIN 42"/>
    <property type="match status" value="1"/>
</dbReference>
<dbReference type="SMART" id="SM00256">
    <property type="entry name" value="FBOX"/>
    <property type="match status" value="1"/>
</dbReference>
<dbReference type="SUPFAM" id="SSF81383">
    <property type="entry name" value="F-box domain"/>
    <property type="match status" value="1"/>
</dbReference>
<feature type="compositionally biased region" description="Polar residues" evidence="1">
    <location>
        <begin position="558"/>
        <end position="578"/>
    </location>
</feature>
<dbReference type="OrthoDB" id="9973021at2759"/>
<accession>A0A6L2PQQ5</accession>
<organism evidence="3 4">
    <name type="scientific">Coptotermes formosanus</name>
    <name type="common">Formosan subterranean termite</name>
    <dbReference type="NCBI Taxonomy" id="36987"/>
    <lineage>
        <taxon>Eukaryota</taxon>
        <taxon>Metazoa</taxon>
        <taxon>Ecdysozoa</taxon>
        <taxon>Arthropoda</taxon>
        <taxon>Hexapoda</taxon>
        <taxon>Insecta</taxon>
        <taxon>Pterygota</taxon>
        <taxon>Neoptera</taxon>
        <taxon>Polyneoptera</taxon>
        <taxon>Dictyoptera</taxon>
        <taxon>Blattodea</taxon>
        <taxon>Blattoidea</taxon>
        <taxon>Termitoidae</taxon>
        <taxon>Rhinotermitidae</taxon>
        <taxon>Coptotermes</taxon>
    </lineage>
</organism>
<dbReference type="CDD" id="cd22110">
    <property type="entry name" value="F-box_FBXO42"/>
    <property type="match status" value="1"/>
</dbReference>
<gene>
    <name evidence="3" type="ORF">Cfor_08590</name>
</gene>
<dbReference type="Gene3D" id="2.120.10.80">
    <property type="entry name" value="Kelch-type beta propeller"/>
    <property type="match status" value="1"/>
</dbReference>
<dbReference type="InterPro" id="IPR001810">
    <property type="entry name" value="F-box_dom"/>
</dbReference>